<feature type="domain" description="Fibronectin type-III" evidence="3">
    <location>
        <begin position="141"/>
        <end position="230"/>
    </location>
</feature>
<feature type="chain" id="PRO_5022203657" evidence="2">
    <location>
        <begin position="17"/>
        <end position="783"/>
    </location>
</feature>
<dbReference type="SUPFAM" id="SSF49265">
    <property type="entry name" value="Fibronectin type III"/>
    <property type="match status" value="3"/>
</dbReference>
<feature type="compositionally biased region" description="Pro residues" evidence="1">
    <location>
        <begin position="770"/>
        <end position="783"/>
    </location>
</feature>
<dbReference type="InterPro" id="IPR003961">
    <property type="entry name" value="FN3_dom"/>
</dbReference>
<name>A0A559J3R2_9BACL</name>
<keyword evidence="2" id="KW-0732">Signal</keyword>
<evidence type="ECO:0000313" key="4">
    <source>
        <dbReference type="EMBL" id="TVX94524.1"/>
    </source>
</evidence>
<accession>A0A559J3R2</accession>
<dbReference type="Gene3D" id="2.60.40.10">
    <property type="entry name" value="Immunoglobulins"/>
    <property type="match status" value="3"/>
</dbReference>
<feature type="compositionally biased region" description="Low complexity" evidence="1">
    <location>
        <begin position="651"/>
        <end position="660"/>
    </location>
</feature>
<gene>
    <name evidence="4" type="ORF">FPZ44_01685</name>
</gene>
<feature type="region of interest" description="Disordered" evidence="1">
    <location>
        <begin position="758"/>
        <end position="783"/>
    </location>
</feature>
<dbReference type="OrthoDB" id="1937631at2"/>
<comment type="caution">
    <text evidence="4">The sequence shown here is derived from an EMBL/GenBank/DDBJ whole genome shotgun (WGS) entry which is preliminary data.</text>
</comment>
<feature type="region of interest" description="Disordered" evidence="1">
    <location>
        <begin position="651"/>
        <end position="685"/>
    </location>
</feature>
<dbReference type="SMART" id="SM00060">
    <property type="entry name" value="FN3"/>
    <property type="match status" value="3"/>
</dbReference>
<dbReference type="PROSITE" id="PS50853">
    <property type="entry name" value="FN3"/>
    <property type="match status" value="2"/>
</dbReference>
<dbReference type="Proteomes" id="UP000318102">
    <property type="component" value="Unassembled WGS sequence"/>
</dbReference>
<dbReference type="InterPro" id="IPR036116">
    <property type="entry name" value="FN3_sf"/>
</dbReference>
<evidence type="ECO:0000256" key="2">
    <source>
        <dbReference type="SAM" id="SignalP"/>
    </source>
</evidence>
<sequence length="783" mass="85232">MLVMLLTAVNATPAYAQSKYTGGLLDGAAISLGKSVGTPTSTSAKMTDNNTGTNEPVQNLAWYTFTTPQEISAVVVNSRFRNEIEFYDASNNLLHTYKPIQFDGVESLPSAVKNVSTVVLRTPSGGAYVLEWNVFTTPSAVPNPTTINWIQGGDKIVRLDWDNTGGKSYTVKRSTSSSGLYQPVASNVTGTTYFDQTVSNDVMYYYVVTANNEAGESANSPEKPIKPSATKYTGGLLDNVELPIGKSIDKPTALSKKMTDNNVSTNEPITTGNFTWHTFTSPKVINSLLVHSDHSTKVEFYDANQNLLYTYDVIKNDGVQSLPTPVENVSTVILKDAVGIGMIIKEFNVYETPSAPPVVTKINWVYGGNQIVNLEWDEVGAKSYDVKRATAKEGPYFPLETNIKGTSFSDKSVTNGVTYYYKITSVNEAGKSADSVEAKITPHSSKYTGGLLDGLVIQTGKTIHTTLETTRKMTDNDVKTEQLFVNNGYTVAWYDFKSPKEIKSIILKSKVGVEHKVEFYDANQTLLHTHVTSTNDSLEVLPQPIKNVSLVALRVSKAELVNEWNVFGKSDLPPTQAPMNLKATGSDAQVTLNWSKVADAASYKIKRSTTAGGTYTAIATVDAAQTSYTDKTVTNGTTYYYAVTAVGAAGESANSNEASATPKAVVIDPEPNPEPNPNPGNEDIGDRALLTLTLDNGTEKEYDLSVAEVNAFLTWYDMRAEGKGKTTFAFDKHNNNKGPFKKRKEYIKFDSIYNFEVNGYESGKGSEGPETPPTDPTPLPEEL</sequence>
<evidence type="ECO:0000256" key="1">
    <source>
        <dbReference type="SAM" id="MobiDB-lite"/>
    </source>
</evidence>
<feature type="domain" description="Fibronectin type-III" evidence="3">
    <location>
        <begin position="577"/>
        <end position="665"/>
    </location>
</feature>
<organism evidence="4 5">
    <name type="scientific">Paenibacillus agilis</name>
    <dbReference type="NCBI Taxonomy" id="3020863"/>
    <lineage>
        <taxon>Bacteria</taxon>
        <taxon>Bacillati</taxon>
        <taxon>Bacillota</taxon>
        <taxon>Bacilli</taxon>
        <taxon>Bacillales</taxon>
        <taxon>Paenibacillaceae</taxon>
        <taxon>Paenibacillus</taxon>
    </lineage>
</organism>
<evidence type="ECO:0000259" key="3">
    <source>
        <dbReference type="PROSITE" id="PS50853"/>
    </source>
</evidence>
<dbReference type="InterPro" id="IPR013783">
    <property type="entry name" value="Ig-like_fold"/>
</dbReference>
<dbReference type="AlphaFoldDB" id="A0A559J3R2"/>
<keyword evidence="5" id="KW-1185">Reference proteome</keyword>
<proteinExistence type="predicted"/>
<dbReference type="CDD" id="cd00063">
    <property type="entry name" value="FN3"/>
    <property type="match status" value="1"/>
</dbReference>
<evidence type="ECO:0000313" key="5">
    <source>
        <dbReference type="Proteomes" id="UP000318102"/>
    </source>
</evidence>
<feature type="signal peptide" evidence="2">
    <location>
        <begin position="1"/>
        <end position="16"/>
    </location>
</feature>
<reference evidence="4 5" key="1">
    <citation type="submission" date="2019-07" db="EMBL/GenBank/DDBJ databases">
        <authorList>
            <person name="Kim J."/>
        </authorList>
    </citation>
    <scope>NUCLEOTIDE SEQUENCE [LARGE SCALE GENOMIC DNA]</scope>
    <source>
        <strain evidence="4 5">N4</strain>
    </source>
</reference>
<protein>
    <submittedName>
        <fullName evidence="4">Fibronectin type III domain-containing protein</fullName>
    </submittedName>
</protein>
<dbReference type="EMBL" id="VNJK01000001">
    <property type="protein sequence ID" value="TVX94524.1"/>
    <property type="molecule type" value="Genomic_DNA"/>
</dbReference>